<reference evidence="1" key="1">
    <citation type="submission" date="2020-02" db="EMBL/GenBank/DDBJ databases">
        <title>Genome sequencing of the panga catfish, Pangasius djambal.</title>
        <authorList>
            <person name="Wen M."/>
            <person name="Zahm M."/>
            <person name="Roques C."/>
            <person name="Cabau C."/>
            <person name="Klopp C."/>
            <person name="Donnadieu C."/>
            <person name="Jouanno E."/>
            <person name="Avarre J.-C."/>
            <person name="Campet M."/>
            <person name="Ha T."/>
            <person name="Dugue R."/>
            <person name="Lampietro C."/>
            <person name="Louis A."/>
            <person name="Herpin A."/>
            <person name="Echchiki A."/>
            <person name="Berthelot C."/>
            <person name="Parey E."/>
            <person name="Roest-Crollius H."/>
            <person name="Braasch I."/>
            <person name="Postlethwait J.H."/>
            <person name="Bobe J."/>
            <person name="Montfort J."/>
            <person name="Bouchez O."/>
            <person name="Begum T."/>
            <person name="Schartl M."/>
            <person name="Gustiano R."/>
            <person name="Guiguen Y."/>
        </authorList>
    </citation>
    <scope>NUCLEOTIDE SEQUENCE</scope>
    <source>
        <strain evidence="1">Pdj_M5554</strain>
    </source>
</reference>
<evidence type="ECO:0000313" key="1">
    <source>
        <dbReference type="EMBL" id="MCJ8741941.1"/>
    </source>
</evidence>
<name>A0ACC5Z3W6_9TELE</name>
<proteinExistence type="predicted"/>
<gene>
    <name evidence="1" type="ORF">PDJAM_G00076570</name>
</gene>
<dbReference type="Proteomes" id="UP000830395">
    <property type="component" value="Chromosome 16"/>
</dbReference>
<organism evidence="1 2">
    <name type="scientific">Pangasius djambal</name>
    <dbReference type="NCBI Taxonomy" id="1691987"/>
    <lineage>
        <taxon>Eukaryota</taxon>
        <taxon>Metazoa</taxon>
        <taxon>Chordata</taxon>
        <taxon>Craniata</taxon>
        <taxon>Vertebrata</taxon>
        <taxon>Euteleostomi</taxon>
        <taxon>Actinopterygii</taxon>
        <taxon>Neopterygii</taxon>
        <taxon>Teleostei</taxon>
        <taxon>Ostariophysi</taxon>
        <taxon>Siluriformes</taxon>
        <taxon>Pangasiidae</taxon>
        <taxon>Pangasius</taxon>
    </lineage>
</organism>
<protein>
    <submittedName>
        <fullName evidence="1">Uncharacterized protein</fullName>
    </submittedName>
</protein>
<dbReference type="EMBL" id="CM040990">
    <property type="protein sequence ID" value="MCJ8741941.1"/>
    <property type="molecule type" value="Genomic_DNA"/>
</dbReference>
<evidence type="ECO:0000313" key="2">
    <source>
        <dbReference type="Proteomes" id="UP000830395"/>
    </source>
</evidence>
<comment type="caution">
    <text evidence="1">The sequence shown here is derived from an EMBL/GenBank/DDBJ whole genome shotgun (WGS) entry which is preliminary data.</text>
</comment>
<accession>A0ACC5Z3W6</accession>
<keyword evidence="2" id="KW-1185">Reference proteome</keyword>
<sequence length="436" mass="50093">MENMMADKEQKNMVVSEPVADQWKLTLSQMTTYLGCSGPSICSAEMRMLCSVSRKISLHLSRTLHHQRGLTLTSAPHSTVKKMELDHNTSDHNETPWFYECTLNLDRESRRIALFLLYLFLFMVGLLENCLVVWVNWRRRHSASGVLFCVINISLSDLMVVFTMPFFMLEVTMDRVWVWGRFLCKVTHLIYVINFYSSSFFLAFMTLERYLTLTRPTTPACFPLQPRHRRWLLCAGVWLLSLVLTLLENVHVDLLEYDEPGCYMMPEMHYTEWFVSVSFFCLIFQFLGPGSVIITCNLLIARAVRASPDVQNHRDLWLLHVYSLIFVACWLPYHVVMFLMMVDDLNPHLLSCNTVDILYFSFSVVQCISLFHCIANPILYNFLSKNFRANLINDILSRISSAPANIGANAADGAGTVSRKERKLSNASTSHSNVGS</sequence>